<dbReference type="Gene3D" id="1.10.357.10">
    <property type="entry name" value="Tetracycline Repressor, domain 2"/>
    <property type="match status" value="1"/>
</dbReference>
<reference evidence="4 5" key="1">
    <citation type="submission" date="2020-03" db="EMBL/GenBank/DDBJ databases">
        <title>Chryseoglobus sp. isolated from a deep-sea seamount.</title>
        <authorList>
            <person name="Zhang D.-C."/>
        </authorList>
    </citation>
    <scope>NUCLEOTIDE SEQUENCE [LARGE SCALE GENOMIC DNA]</scope>
    <source>
        <strain evidence="4 5">KN1116</strain>
    </source>
</reference>
<organism evidence="4 5">
    <name type="scientific">Microcella pacifica</name>
    <dbReference type="NCBI Taxonomy" id="2591847"/>
    <lineage>
        <taxon>Bacteria</taxon>
        <taxon>Bacillati</taxon>
        <taxon>Actinomycetota</taxon>
        <taxon>Actinomycetes</taxon>
        <taxon>Micrococcales</taxon>
        <taxon>Microbacteriaceae</taxon>
        <taxon>Microcella</taxon>
    </lineage>
</organism>
<evidence type="ECO:0000313" key="5">
    <source>
        <dbReference type="Proteomes" id="UP000818266"/>
    </source>
</evidence>
<dbReference type="OrthoDB" id="5103488at2"/>
<accession>A0A9E5JL37</accession>
<evidence type="ECO:0000256" key="2">
    <source>
        <dbReference type="PROSITE-ProRule" id="PRU00335"/>
    </source>
</evidence>
<proteinExistence type="predicted"/>
<evidence type="ECO:0000313" key="4">
    <source>
        <dbReference type="EMBL" id="NHF62414.1"/>
    </source>
</evidence>
<dbReference type="AlphaFoldDB" id="A0A9E5JL37"/>
<dbReference type="PROSITE" id="PS50977">
    <property type="entry name" value="HTH_TETR_2"/>
    <property type="match status" value="1"/>
</dbReference>
<dbReference type="GO" id="GO:0003677">
    <property type="term" value="F:DNA binding"/>
    <property type="evidence" value="ECO:0007669"/>
    <property type="project" value="UniProtKB-UniRule"/>
</dbReference>
<feature type="DNA-binding region" description="H-T-H motif" evidence="2">
    <location>
        <begin position="29"/>
        <end position="48"/>
    </location>
</feature>
<keyword evidence="5" id="KW-1185">Reference proteome</keyword>
<dbReference type="Pfam" id="PF00440">
    <property type="entry name" value="TetR_N"/>
    <property type="match status" value="1"/>
</dbReference>
<dbReference type="EMBL" id="VIKT02000005">
    <property type="protein sequence ID" value="NHF62414.1"/>
    <property type="molecule type" value="Genomic_DNA"/>
</dbReference>
<protein>
    <submittedName>
        <fullName evidence="4">TetR/AcrR family transcriptional regulator</fullName>
    </submittedName>
</protein>
<comment type="caution">
    <text evidence="4">The sequence shown here is derived from an EMBL/GenBank/DDBJ whole genome shotgun (WGS) entry which is preliminary data.</text>
</comment>
<keyword evidence="1 2" id="KW-0238">DNA-binding</keyword>
<dbReference type="SUPFAM" id="SSF48498">
    <property type="entry name" value="Tetracyclin repressor-like, C-terminal domain"/>
    <property type="match status" value="1"/>
</dbReference>
<evidence type="ECO:0000256" key="1">
    <source>
        <dbReference type="ARBA" id="ARBA00023125"/>
    </source>
</evidence>
<dbReference type="Proteomes" id="UP000818266">
    <property type="component" value="Unassembled WGS sequence"/>
</dbReference>
<evidence type="ECO:0000259" key="3">
    <source>
        <dbReference type="PROSITE" id="PS50977"/>
    </source>
</evidence>
<dbReference type="InterPro" id="IPR009057">
    <property type="entry name" value="Homeodomain-like_sf"/>
</dbReference>
<dbReference type="SUPFAM" id="SSF46689">
    <property type="entry name" value="Homeodomain-like"/>
    <property type="match status" value="1"/>
</dbReference>
<dbReference type="RefSeq" id="WP_152583152.1">
    <property type="nucleotide sequence ID" value="NZ_VIKT02000005.1"/>
</dbReference>
<sequence length="215" mass="23591">MTHPPVTDIDQILSAAADLIMHDGYNAVTFPAIAERSGAPRDEVESLFDTPNDVLVSMLNREFSLMYASIVDHVERDPRGGLLSRMYTYILSSVYERPLARTLFVIDRDALHQIMRNANGFVYLPNIGVRADLIENLQNAGMVRPDIDARMVSSVLSVCSAGLAITAPHDDLDTTIRAIADLLHRSVDADVADTSPGKSVFYEWATSLTLPKSTG</sequence>
<gene>
    <name evidence="4" type="ORF">FK219_004020</name>
</gene>
<feature type="domain" description="HTH tetR-type" evidence="3">
    <location>
        <begin position="6"/>
        <end position="66"/>
    </location>
</feature>
<name>A0A9E5JL37_9MICO</name>
<dbReference type="InterPro" id="IPR001647">
    <property type="entry name" value="HTH_TetR"/>
</dbReference>
<dbReference type="InterPro" id="IPR036271">
    <property type="entry name" value="Tet_transcr_reg_TetR-rel_C_sf"/>
</dbReference>